<reference evidence="1 2" key="1">
    <citation type="submission" date="2018-08" db="EMBL/GenBank/DDBJ databases">
        <title>Chryseobacterium nematophagum: a novel matrix digesting pathogen of nematodes.</title>
        <authorList>
            <person name="Page A."/>
            <person name="Roberts M."/>
            <person name="Felix M.-A."/>
            <person name="Weir W."/>
        </authorList>
    </citation>
    <scope>NUCLEOTIDE SEQUENCE [LARGE SCALE GENOMIC DNA]</scope>
    <source>
        <strain evidence="1 2">JUb129</strain>
    </source>
</reference>
<evidence type="ECO:0000313" key="1">
    <source>
        <dbReference type="EMBL" id="RNA61071.1"/>
    </source>
</evidence>
<comment type="caution">
    <text evidence="1">The sequence shown here is derived from an EMBL/GenBank/DDBJ whole genome shotgun (WGS) entry which is preliminary data.</text>
</comment>
<proteinExistence type="predicted"/>
<name>A0A3M7TC94_9FLAO</name>
<evidence type="ECO:0000313" key="2">
    <source>
        <dbReference type="Proteomes" id="UP000278775"/>
    </source>
</evidence>
<dbReference type="EMBL" id="QWIU01000002">
    <property type="protein sequence ID" value="RNA61071.1"/>
    <property type="molecule type" value="Genomic_DNA"/>
</dbReference>
<dbReference type="RefSeq" id="WP_122635248.1">
    <property type="nucleotide sequence ID" value="NZ_QWIU01000002.1"/>
</dbReference>
<gene>
    <name evidence="1" type="ORF">D1631_03545</name>
</gene>
<dbReference type="OrthoDB" id="791981at2"/>
<dbReference type="Proteomes" id="UP000278775">
    <property type="component" value="Unassembled WGS sequence"/>
</dbReference>
<accession>A0A3M7TC94</accession>
<sequence>MRKKNLFRILSMEMGEAQRILLDFLDRARYEPMVLLHFNEGGLLHDIPNDIPVFFIAKGKQHLTSRNILKIFQLMERGRGLAAYRCFPDHYGLK</sequence>
<dbReference type="AlphaFoldDB" id="A0A3M7TC94"/>
<protein>
    <submittedName>
        <fullName evidence="1">Uncharacterized protein</fullName>
    </submittedName>
</protein>
<organism evidence="1 2">
    <name type="scientific">Chryseobacterium nematophagum</name>
    <dbReference type="NCBI Taxonomy" id="2305228"/>
    <lineage>
        <taxon>Bacteria</taxon>
        <taxon>Pseudomonadati</taxon>
        <taxon>Bacteroidota</taxon>
        <taxon>Flavobacteriia</taxon>
        <taxon>Flavobacteriales</taxon>
        <taxon>Weeksellaceae</taxon>
        <taxon>Chryseobacterium group</taxon>
        <taxon>Chryseobacterium</taxon>
    </lineage>
</organism>